<evidence type="ECO:0000313" key="2">
    <source>
        <dbReference type="Proteomes" id="UP000701853"/>
    </source>
</evidence>
<accession>A0A8J5YHJ4</accession>
<reference evidence="1 2" key="1">
    <citation type="journal article" date="2021" name="bioRxiv">
        <title>The Gossypium anomalum genome as a resource for cotton improvement and evolutionary analysis of hybrid incompatibility.</title>
        <authorList>
            <person name="Grover C.E."/>
            <person name="Yuan D."/>
            <person name="Arick M.A."/>
            <person name="Miller E.R."/>
            <person name="Hu G."/>
            <person name="Peterson D.G."/>
            <person name="Wendel J.F."/>
            <person name="Udall J.A."/>
        </authorList>
    </citation>
    <scope>NUCLEOTIDE SEQUENCE [LARGE SCALE GENOMIC DNA]</scope>
    <source>
        <strain evidence="1">JFW-Udall</strain>
        <tissue evidence="1">Leaf</tissue>
    </source>
</reference>
<dbReference type="AlphaFoldDB" id="A0A8J5YHJ4"/>
<name>A0A8J5YHJ4_9ROSI</name>
<dbReference type="EMBL" id="JAHUZN010000008">
    <property type="protein sequence ID" value="KAG8485579.1"/>
    <property type="molecule type" value="Genomic_DNA"/>
</dbReference>
<proteinExistence type="predicted"/>
<gene>
    <name evidence="1" type="ORF">CXB51_018840</name>
</gene>
<sequence>MEMNMVDNTSREVLVNMTPQQARDLISTMDANTQQFQANLEPSRRVHQLSNSTLEDKVDRLTNIVNSLVAEKAKLARVCGICAVLEHTIDACPNLYDDTMAHLDAVGNFPGPPQRRYDPYANTYNPGWMDHPNLSYGANPRYN</sequence>
<keyword evidence="2" id="KW-1185">Reference proteome</keyword>
<evidence type="ECO:0000313" key="1">
    <source>
        <dbReference type="EMBL" id="KAG8485579.1"/>
    </source>
</evidence>
<organism evidence="1 2">
    <name type="scientific">Gossypium anomalum</name>
    <dbReference type="NCBI Taxonomy" id="47600"/>
    <lineage>
        <taxon>Eukaryota</taxon>
        <taxon>Viridiplantae</taxon>
        <taxon>Streptophyta</taxon>
        <taxon>Embryophyta</taxon>
        <taxon>Tracheophyta</taxon>
        <taxon>Spermatophyta</taxon>
        <taxon>Magnoliopsida</taxon>
        <taxon>eudicotyledons</taxon>
        <taxon>Gunneridae</taxon>
        <taxon>Pentapetalae</taxon>
        <taxon>rosids</taxon>
        <taxon>malvids</taxon>
        <taxon>Malvales</taxon>
        <taxon>Malvaceae</taxon>
        <taxon>Malvoideae</taxon>
        <taxon>Gossypium</taxon>
    </lineage>
</organism>
<dbReference type="Proteomes" id="UP000701853">
    <property type="component" value="Chromosome 8"/>
</dbReference>
<dbReference type="OrthoDB" id="1699331at2759"/>
<comment type="caution">
    <text evidence="1">The sequence shown here is derived from an EMBL/GenBank/DDBJ whole genome shotgun (WGS) entry which is preliminary data.</text>
</comment>
<protein>
    <submittedName>
        <fullName evidence="1">Uncharacterized protein</fullName>
    </submittedName>
</protein>